<organism evidence="1 2">
    <name type="scientific">Flavobacterium bizetiae</name>
    <dbReference type="NCBI Taxonomy" id="2704140"/>
    <lineage>
        <taxon>Bacteria</taxon>
        <taxon>Pseudomonadati</taxon>
        <taxon>Bacteroidota</taxon>
        <taxon>Flavobacteriia</taxon>
        <taxon>Flavobacteriales</taxon>
        <taxon>Flavobacteriaceae</taxon>
        <taxon>Flavobacterium</taxon>
    </lineage>
</organism>
<keyword evidence="2" id="KW-1185">Reference proteome</keyword>
<dbReference type="AlphaFoldDB" id="A0A6J4GVN2"/>
<evidence type="ECO:0000313" key="1">
    <source>
        <dbReference type="EMBL" id="CAA9202416.1"/>
    </source>
</evidence>
<evidence type="ECO:0000313" key="2">
    <source>
        <dbReference type="Proteomes" id="UP000479938"/>
    </source>
</evidence>
<dbReference type="EMBL" id="CADCSU010000150">
    <property type="protein sequence ID" value="CAA9202416.1"/>
    <property type="molecule type" value="Genomic_DNA"/>
</dbReference>
<protein>
    <submittedName>
        <fullName evidence="1">Uncharacterized protein</fullName>
    </submittedName>
</protein>
<name>A0A6J4GVN2_9FLAO</name>
<sequence length="35" mass="4103">MFTILTKVENKNVIEAIQLVKKIKIFQNLKTLQSQ</sequence>
<proteinExistence type="predicted"/>
<gene>
    <name evidence="1" type="ORF">FLA105534_04079</name>
</gene>
<dbReference type="Proteomes" id="UP000479938">
    <property type="component" value="Unassembled WGS sequence"/>
</dbReference>
<accession>A0A6J4GVN2</accession>
<reference evidence="1 2" key="1">
    <citation type="submission" date="2020-02" db="EMBL/GenBank/DDBJ databases">
        <authorList>
            <person name="Criscuolo A."/>
        </authorList>
    </citation>
    <scope>NUCLEOTIDE SEQUENCE [LARGE SCALE GENOMIC DNA]</scope>
    <source>
        <strain evidence="1">CIP105534</strain>
    </source>
</reference>